<reference evidence="2 3" key="1">
    <citation type="journal article" date="2019" name="Sci. Rep.">
        <title>Orb-weaving spider Araneus ventricosus genome elucidates the spidroin gene catalogue.</title>
        <authorList>
            <person name="Kono N."/>
            <person name="Nakamura H."/>
            <person name="Ohtoshi R."/>
            <person name="Moran D.A.P."/>
            <person name="Shinohara A."/>
            <person name="Yoshida Y."/>
            <person name="Fujiwara M."/>
            <person name="Mori M."/>
            <person name="Tomita M."/>
            <person name="Arakawa K."/>
        </authorList>
    </citation>
    <scope>NUCLEOTIDE SEQUENCE [LARGE SCALE GENOMIC DNA]</scope>
</reference>
<feature type="compositionally biased region" description="Acidic residues" evidence="1">
    <location>
        <begin position="58"/>
        <end position="77"/>
    </location>
</feature>
<keyword evidence="3" id="KW-1185">Reference proteome</keyword>
<evidence type="ECO:0000313" key="2">
    <source>
        <dbReference type="EMBL" id="GBM62601.1"/>
    </source>
</evidence>
<proteinExistence type="predicted"/>
<dbReference type="AlphaFoldDB" id="A0A4Y2HBE7"/>
<evidence type="ECO:0000256" key="1">
    <source>
        <dbReference type="SAM" id="MobiDB-lite"/>
    </source>
</evidence>
<organism evidence="2 3">
    <name type="scientific">Araneus ventricosus</name>
    <name type="common">Orbweaver spider</name>
    <name type="synonym">Epeira ventricosa</name>
    <dbReference type="NCBI Taxonomy" id="182803"/>
    <lineage>
        <taxon>Eukaryota</taxon>
        <taxon>Metazoa</taxon>
        <taxon>Ecdysozoa</taxon>
        <taxon>Arthropoda</taxon>
        <taxon>Chelicerata</taxon>
        <taxon>Arachnida</taxon>
        <taxon>Araneae</taxon>
        <taxon>Araneomorphae</taxon>
        <taxon>Entelegynae</taxon>
        <taxon>Araneoidea</taxon>
        <taxon>Araneidae</taxon>
        <taxon>Araneus</taxon>
    </lineage>
</organism>
<comment type="caution">
    <text evidence="2">The sequence shown here is derived from an EMBL/GenBank/DDBJ whole genome shotgun (WGS) entry which is preliminary data.</text>
</comment>
<protein>
    <submittedName>
        <fullName evidence="2">Uncharacterized protein</fullName>
    </submittedName>
</protein>
<feature type="region of interest" description="Disordered" evidence="1">
    <location>
        <begin position="1"/>
        <end position="77"/>
    </location>
</feature>
<gene>
    <name evidence="2" type="ORF">AVEN_243345_1</name>
</gene>
<dbReference type="Proteomes" id="UP000499080">
    <property type="component" value="Unassembled WGS sequence"/>
</dbReference>
<accession>A0A4Y2HBE7</accession>
<sequence>MESIHVTLLSRAKGDEEWLGEAPASPSSVPQRAEYEDYDDDDGDEDGYTSRRGNKSDAEDEDIDHQDAEEDEDENDAEFLFMPSRETRLVLQDDDDQSGPIKVSVLSFPNANYCMFSDSETLRAFAHAPGGVIFTNIGGK</sequence>
<feature type="compositionally biased region" description="Acidic residues" evidence="1">
    <location>
        <begin position="36"/>
        <end position="47"/>
    </location>
</feature>
<evidence type="ECO:0000313" key="3">
    <source>
        <dbReference type="Proteomes" id="UP000499080"/>
    </source>
</evidence>
<dbReference type="EMBL" id="BGPR01001826">
    <property type="protein sequence ID" value="GBM62601.1"/>
    <property type="molecule type" value="Genomic_DNA"/>
</dbReference>
<name>A0A4Y2HBE7_ARAVE</name>